<dbReference type="Proteomes" id="UP000196531">
    <property type="component" value="Unassembled WGS sequence"/>
</dbReference>
<feature type="domain" description="Flagellar hook protein FlgE/F/G-like D1" evidence="10">
    <location>
        <begin position="96"/>
        <end position="159"/>
    </location>
</feature>
<comment type="subcellular location">
    <subcellularLocation>
        <location evidence="1 7">Bacterial flagellum basal body</location>
    </subcellularLocation>
</comment>
<gene>
    <name evidence="11" type="ORF">A9Q84_20275</name>
</gene>
<dbReference type="PANTHER" id="PTHR30435:SF19">
    <property type="entry name" value="FLAGELLAR BASAL-BODY ROD PROTEIN FLGG"/>
    <property type="match status" value="1"/>
</dbReference>
<proteinExistence type="inferred from homology"/>
<comment type="subunit">
    <text evidence="5">The basal body constitutes a major portion of the flagellar organelle and consists of four rings (L,P,S, and M) mounted on a central rod. The rod consists of about 26 subunits of FlgG in the distal portion, and FlgB, FlgC and FlgF are thought to build up the proximal portion of the rod with about 6 subunits each.</text>
</comment>
<dbReference type="Pfam" id="PF00460">
    <property type="entry name" value="Flg_bb_rod"/>
    <property type="match status" value="1"/>
</dbReference>
<accession>A0A1Y5F1Z6</accession>
<comment type="similarity">
    <text evidence="2 7">Belongs to the flagella basal body rod proteins family.</text>
</comment>
<dbReference type="AlphaFoldDB" id="A0A1Y5F1Z6"/>
<dbReference type="GO" id="GO:0071978">
    <property type="term" value="P:bacterial-type flagellum-dependent swarming motility"/>
    <property type="evidence" value="ECO:0007669"/>
    <property type="project" value="TreeGrafter"/>
</dbReference>
<sequence length="261" mass="28025">MMRALNTAATGMAAQEVNVSTISNNIANINTTGYKKQRTEIEDLLYETVVEAGSRSSVSTMNNVGVQIGSGAKVSGVRKEFSQGSPQITNNPFDLMINGEGFFGIVMPNNEVRYTRDGSFNVDSSGALVNKQGYKLFPSFVFPPGVKSVNIGQDGSVEAYLSNQVEPQNLGQVPVFTFINPVGLKSTGMNLYALTRSSGQAIQNIPGENSSGSIQQGALEASNVSIMNEMTNLIKAQRAYEMNSKVMGVADQMLQTVNNIR</sequence>
<dbReference type="NCBIfam" id="TIGR03506">
    <property type="entry name" value="FlgEFG_subfam"/>
    <property type="match status" value="2"/>
</dbReference>
<evidence type="ECO:0000313" key="11">
    <source>
        <dbReference type="EMBL" id="OUR93147.1"/>
    </source>
</evidence>
<keyword evidence="11" id="KW-0969">Cilium</keyword>
<feature type="domain" description="Flagellar basal-body/hook protein C-terminal" evidence="9">
    <location>
        <begin position="215"/>
        <end position="260"/>
    </location>
</feature>
<keyword evidence="11" id="KW-0282">Flagellum</keyword>
<dbReference type="InterPro" id="IPR053967">
    <property type="entry name" value="LlgE_F_G-like_D1"/>
</dbReference>
<evidence type="ECO:0000256" key="4">
    <source>
        <dbReference type="ARBA" id="ARBA00023143"/>
    </source>
</evidence>
<evidence type="ECO:0000256" key="5">
    <source>
        <dbReference type="ARBA" id="ARBA00025933"/>
    </source>
</evidence>
<organism evidence="11 12">
    <name type="scientific">Halobacteriovorax marinus</name>
    <dbReference type="NCBI Taxonomy" id="97084"/>
    <lineage>
        <taxon>Bacteria</taxon>
        <taxon>Pseudomonadati</taxon>
        <taxon>Bdellovibrionota</taxon>
        <taxon>Bacteriovoracia</taxon>
        <taxon>Bacteriovoracales</taxon>
        <taxon>Halobacteriovoraceae</taxon>
        <taxon>Halobacteriovorax</taxon>
    </lineage>
</organism>
<dbReference type="Pfam" id="PF22692">
    <property type="entry name" value="LlgE_F_G_D1"/>
    <property type="match status" value="1"/>
</dbReference>
<dbReference type="InterPro" id="IPR012834">
    <property type="entry name" value="FlgG_G_neg"/>
</dbReference>
<protein>
    <recommendedName>
        <fullName evidence="3 6">Flagellar basal-body rod protein FlgG</fullName>
    </recommendedName>
</protein>
<dbReference type="InterPro" id="IPR010930">
    <property type="entry name" value="Flg_bb/hook_C_dom"/>
</dbReference>
<keyword evidence="4 7" id="KW-0975">Bacterial flagellum</keyword>
<dbReference type="InterPro" id="IPR020013">
    <property type="entry name" value="Flagellar_FlgE/F/G"/>
</dbReference>
<dbReference type="PANTHER" id="PTHR30435">
    <property type="entry name" value="FLAGELLAR PROTEIN"/>
    <property type="match status" value="1"/>
</dbReference>
<comment type="caution">
    <text evidence="11">The sequence shown here is derived from an EMBL/GenBank/DDBJ whole genome shotgun (WGS) entry which is preliminary data.</text>
</comment>
<evidence type="ECO:0000259" key="8">
    <source>
        <dbReference type="Pfam" id="PF00460"/>
    </source>
</evidence>
<evidence type="ECO:0000259" key="10">
    <source>
        <dbReference type="Pfam" id="PF22692"/>
    </source>
</evidence>
<dbReference type="SUPFAM" id="SSF117143">
    <property type="entry name" value="Flagellar hook protein flgE"/>
    <property type="match status" value="1"/>
</dbReference>
<dbReference type="InterPro" id="IPR037925">
    <property type="entry name" value="FlgE/F/G-like"/>
</dbReference>
<evidence type="ECO:0000259" key="9">
    <source>
        <dbReference type="Pfam" id="PF06429"/>
    </source>
</evidence>
<name>A0A1Y5F1Z6_9BACT</name>
<dbReference type="Pfam" id="PF06429">
    <property type="entry name" value="Flg_bbr_C"/>
    <property type="match status" value="1"/>
</dbReference>
<dbReference type="InterPro" id="IPR019776">
    <property type="entry name" value="Flagellar_basal_body_rod_CS"/>
</dbReference>
<dbReference type="PROSITE" id="PS00588">
    <property type="entry name" value="FLAGELLA_BB_ROD"/>
    <property type="match status" value="1"/>
</dbReference>
<keyword evidence="11" id="KW-0966">Cell projection</keyword>
<reference evidence="12" key="1">
    <citation type="journal article" date="2017" name="Proc. Natl. Acad. Sci. U.S.A.">
        <title>Simulation of Deepwater Horizon oil plume reveals substrate specialization within a complex community of hydrocarbon-degraders.</title>
        <authorList>
            <person name="Hu P."/>
            <person name="Dubinsky E.A."/>
            <person name="Probst A.J."/>
            <person name="Wang J."/>
            <person name="Sieber C.M.K."/>
            <person name="Tom L.M."/>
            <person name="Gardinali P."/>
            <person name="Banfield J.F."/>
            <person name="Atlas R.M."/>
            <person name="Andersen G.L."/>
        </authorList>
    </citation>
    <scope>NUCLEOTIDE SEQUENCE [LARGE SCALE GENOMIC DNA]</scope>
</reference>
<evidence type="ECO:0000256" key="6">
    <source>
        <dbReference type="NCBIfam" id="TIGR02488"/>
    </source>
</evidence>
<dbReference type="NCBIfam" id="TIGR02488">
    <property type="entry name" value="flgG_G_neg"/>
    <property type="match status" value="1"/>
</dbReference>
<evidence type="ECO:0000256" key="1">
    <source>
        <dbReference type="ARBA" id="ARBA00004117"/>
    </source>
</evidence>
<evidence type="ECO:0000256" key="7">
    <source>
        <dbReference type="RuleBase" id="RU362116"/>
    </source>
</evidence>
<evidence type="ECO:0000313" key="12">
    <source>
        <dbReference type="Proteomes" id="UP000196531"/>
    </source>
</evidence>
<evidence type="ECO:0000256" key="3">
    <source>
        <dbReference type="ARBA" id="ARBA00017948"/>
    </source>
</evidence>
<dbReference type="GO" id="GO:0009426">
    <property type="term" value="C:bacterial-type flagellum basal body, distal rod"/>
    <property type="evidence" value="ECO:0007669"/>
    <property type="project" value="UniProtKB-UniRule"/>
</dbReference>
<feature type="domain" description="Flagellar basal body rod protein N-terminal" evidence="8">
    <location>
        <begin position="5"/>
        <end position="35"/>
    </location>
</feature>
<evidence type="ECO:0000256" key="2">
    <source>
        <dbReference type="ARBA" id="ARBA00009677"/>
    </source>
</evidence>
<dbReference type="InterPro" id="IPR001444">
    <property type="entry name" value="Flag_bb_rod_N"/>
</dbReference>
<dbReference type="EMBL" id="MAAO01000016">
    <property type="protein sequence ID" value="OUR93147.1"/>
    <property type="molecule type" value="Genomic_DNA"/>
</dbReference>